<evidence type="ECO:0000259" key="2">
    <source>
        <dbReference type="Pfam" id="PF13280"/>
    </source>
</evidence>
<feature type="domain" description="WYL" evidence="2">
    <location>
        <begin position="162"/>
        <end position="228"/>
    </location>
</feature>
<evidence type="ECO:0000259" key="1">
    <source>
        <dbReference type="Pfam" id="PF08279"/>
    </source>
</evidence>
<dbReference type="PANTHER" id="PTHR34580:SF3">
    <property type="entry name" value="PROTEIN PAFB"/>
    <property type="match status" value="1"/>
</dbReference>
<protein>
    <submittedName>
        <fullName evidence="3">YafY family protein</fullName>
    </submittedName>
</protein>
<sequence length="260" mass="29633">MALLTAYCQQHYEISKVSFSWGSSLRRADRLFRIVEYLKARRKAVTASELGQELEVGVRTIYRDIADLRESGVPLTGEAGVGYLLKSDYVVRPLLFDDEELEALALGAQMVQSWADPAMALAARKTLDKITAVLPDSLGDSIRQSTSFSYPSSGKPSLQIDFTSLRRAIRTQHFVEITYVDLPGAETNRRLRPLALIFLAPVWLVVGWCELRQDFRNFRLDRMQRMTVLNESFETESDKTLEAMHRLYEQESRLSDQKSS</sequence>
<dbReference type="Proteomes" id="UP001239462">
    <property type="component" value="Unassembled WGS sequence"/>
</dbReference>
<dbReference type="PROSITE" id="PS52050">
    <property type="entry name" value="WYL"/>
    <property type="match status" value="1"/>
</dbReference>
<dbReference type="RefSeq" id="WP_230777090.1">
    <property type="nucleotide sequence ID" value="NZ_CP141221.1"/>
</dbReference>
<dbReference type="Gene3D" id="1.10.10.10">
    <property type="entry name" value="Winged helix-like DNA-binding domain superfamily/Winged helix DNA-binding domain"/>
    <property type="match status" value="1"/>
</dbReference>
<dbReference type="SUPFAM" id="SSF46785">
    <property type="entry name" value="Winged helix' DNA-binding domain"/>
    <property type="match status" value="1"/>
</dbReference>
<dbReference type="InterPro" id="IPR036388">
    <property type="entry name" value="WH-like_DNA-bd_sf"/>
</dbReference>
<feature type="domain" description="Helix-turn-helix type 11" evidence="1">
    <location>
        <begin position="30"/>
        <end position="83"/>
    </location>
</feature>
<reference evidence="3 4" key="1">
    <citation type="submission" date="2023-06" db="EMBL/GenBank/DDBJ databases">
        <title>Roseiconus lacunae JC819 isolated from Gulf of Mannar region, Tamil Nadu.</title>
        <authorList>
            <person name="Pk S."/>
            <person name="Ch S."/>
            <person name="Ch V.R."/>
        </authorList>
    </citation>
    <scope>NUCLEOTIDE SEQUENCE [LARGE SCALE GENOMIC DNA]</scope>
    <source>
        <strain evidence="3 4">JC819</strain>
    </source>
</reference>
<accession>A0ABT7PH12</accession>
<organism evidence="3 4">
    <name type="scientific">Roseiconus lacunae</name>
    <dbReference type="NCBI Taxonomy" id="2605694"/>
    <lineage>
        <taxon>Bacteria</taxon>
        <taxon>Pseudomonadati</taxon>
        <taxon>Planctomycetota</taxon>
        <taxon>Planctomycetia</taxon>
        <taxon>Pirellulales</taxon>
        <taxon>Pirellulaceae</taxon>
        <taxon>Roseiconus</taxon>
    </lineage>
</organism>
<dbReference type="InterPro" id="IPR013196">
    <property type="entry name" value="HTH_11"/>
</dbReference>
<dbReference type="PANTHER" id="PTHR34580">
    <property type="match status" value="1"/>
</dbReference>
<evidence type="ECO:0000313" key="3">
    <source>
        <dbReference type="EMBL" id="MDM4015574.1"/>
    </source>
</evidence>
<dbReference type="Pfam" id="PF08279">
    <property type="entry name" value="HTH_11"/>
    <property type="match status" value="1"/>
</dbReference>
<gene>
    <name evidence="3" type="ORF">QTN89_09055</name>
</gene>
<keyword evidence="4" id="KW-1185">Reference proteome</keyword>
<dbReference type="EMBL" id="JASZZN010000005">
    <property type="protein sequence ID" value="MDM4015574.1"/>
    <property type="molecule type" value="Genomic_DNA"/>
</dbReference>
<dbReference type="InterPro" id="IPR051534">
    <property type="entry name" value="CBASS_pafABC_assoc_protein"/>
</dbReference>
<proteinExistence type="predicted"/>
<dbReference type="InterPro" id="IPR026881">
    <property type="entry name" value="WYL_dom"/>
</dbReference>
<dbReference type="InterPro" id="IPR036390">
    <property type="entry name" value="WH_DNA-bd_sf"/>
</dbReference>
<dbReference type="Pfam" id="PF13280">
    <property type="entry name" value="WYL"/>
    <property type="match status" value="1"/>
</dbReference>
<evidence type="ECO:0000313" key="4">
    <source>
        <dbReference type="Proteomes" id="UP001239462"/>
    </source>
</evidence>
<comment type="caution">
    <text evidence="3">The sequence shown here is derived from an EMBL/GenBank/DDBJ whole genome shotgun (WGS) entry which is preliminary data.</text>
</comment>
<name>A0ABT7PH12_9BACT</name>